<feature type="domain" description="Transposase IS116/IS110/IS902 C-terminal" evidence="3">
    <location>
        <begin position="230"/>
        <end position="312"/>
    </location>
</feature>
<evidence type="ECO:0000256" key="1">
    <source>
        <dbReference type="SAM" id="Coils"/>
    </source>
</evidence>
<dbReference type="PANTHER" id="PTHR33055">
    <property type="entry name" value="TRANSPOSASE FOR INSERTION SEQUENCE ELEMENT IS1111A"/>
    <property type="match status" value="1"/>
</dbReference>
<gene>
    <name evidence="5" type="ORF">E3O21_07075</name>
    <name evidence="4" type="ORF">SAMN05216368_1422</name>
</gene>
<keyword evidence="1" id="KW-0175">Coiled coil</keyword>
<accession>A0A4R8V784</accession>
<dbReference type="GO" id="GO:0003677">
    <property type="term" value="F:DNA binding"/>
    <property type="evidence" value="ECO:0007669"/>
    <property type="project" value="InterPro"/>
</dbReference>
<dbReference type="InterPro" id="IPR010982">
    <property type="entry name" value="Lambda_DNA-bd_dom_sf"/>
</dbReference>
<dbReference type="GO" id="GO:0006313">
    <property type="term" value="P:DNA transposition"/>
    <property type="evidence" value="ECO:0007669"/>
    <property type="project" value="InterPro"/>
</dbReference>
<dbReference type="RefSeq" id="WP_092342721.1">
    <property type="nucleotide sequence ID" value="NZ_FNIB01000042.1"/>
</dbReference>
<dbReference type="EMBL" id="SOFD01000023">
    <property type="protein sequence ID" value="TFB77946.1"/>
    <property type="molecule type" value="Genomic_DNA"/>
</dbReference>
<sequence>MAEIIGSLYGGIDTHKDIHVAAVIDHLGRFVQTRSCPTSTAGYEGLWDWMESLGAIAAIGIEGTGSYGAGVTRYLRGRGVVIKEVNRPNRQLRRQRGKNDAVDAEAAARAVLAGHAAGDPKTQDGIAESIRLYRLMLLTFRKEHTALINTLRNVLLTGPDSLRQQLEAMPSATLFRHCSRLRVGNNVSDPAEATRATLRTLARQINELDTQLKEIRTQLTCLVTEANPELISAKGVGVDSASILLVAAGDNPERLRNEASFAALCGVSPIEASSGKNSRHRLNRGGNRQANNALWRIAMSRVQTDPRTKEYVARKRSEGRTPRHILRCLKRFIAREIYRILTDPHPITSVEDLRPKRVALGMSMQVTANHCGVAQGTISRLERGINVNYDLARHYRTWLDQQSATITT</sequence>
<evidence type="ECO:0000313" key="5">
    <source>
        <dbReference type="EMBL" id="TFB77946.1"/>
    </source>
</evidence>
<dbReference type="Proteomes" id="UP000199639">
    <property type="component" value="Unassembled WGS sequence"/>
</dbReference>
<dbReference type="SUPFAM" id="SSF47413">
    <property type="entry name" value="lambda repressor-like DNA-binding domains"/>
    <property type="match status" value="1"/>
</dbReference>
<name>A0A4R8V784_9MICO</name>
<evidence type="ECO:0000313" key="7">
    <source>
        <dbReference type="Proteomes" id="UP000298252"/>
    </source>
</evidence>
<dbReference type="GO" id="GO:0004803">
    <property type="term" value="F:transposase activity"/>
    <property type="evidence" value="ECO:0007669"/>
    <property type="project" value="InterPro"/>
</dbReference>
<dbReference type="InterPro" id="IPR047650">
    <property type="entry name" value="Transpos_IS110"/>
</dbReference>
<dbReference type="InterPro" id="IPR001387">
    <property type="entry name" value="Cro/C1-type_HTH"/>
</dbReference>
<evidence type="ECO:0000313" key="6">
    <source>
        <dbReference type="Proteomes" id="UP000199639"/>
    </source>
</evidence>
<dbReference type="Proteomes" id="UP000298252">
    <property type="component" value="Unassembled WGS sequence"/>
</dbReference>
<dbReference type="Pfam" id="PF01548">
    <property type="entry name" value="DEDD_Tnp_IS110"/>
    <property type="match status" value="1"/>
</dbReference>
<dbReference type="NCBIfam" id="NF033542">
    <property type="entry name" value="transpos_IS110"/>
    <property type="match status" value="1"/>
</dbReference>
<dbReference type="InterPro" id="IPR002525">
    <property type="entry name" value="Transp_IS110-like_N"/>
</dbReference>
<reference evidence="5 7" key="2">
    <citation type="submission" date="2019-03" db="EMBL/GenBank/DDBJ databases">
        <title>Genomics of glacier-inhabiting Cryobacterium strains.</title>
        <authorList>
            <person name="Liu Q."/>
            <person name="Xin Y.-H."/>
        </authorList>
    </citation>
    <scope>NUCLEOTIDE SEQUENCE [LARGE SCALE GENOMIC DNA]</scope>
    <source>
        <strain evidence="5 7">Hh8</strain>
    </source>
</reference>
<proteinExistence type="predicted"/>
<organism evidence="4 6">
    <name type="scientific">Cryobacterium flavum</name>
    <dbReference type="NCBI Taxonomy" id="1424659"/>
    <lineage>
        <taxon>Bacteria</taxon>
        <taxon>Bacillati</taxon>
        <taxon>Actinomycetota</taxon>
        <taxon>Actinomycetes</taxon>
        <taxon>Micrococcales</taxon>
        <taxon>Microbacteriaceae</taxon>
        <taxon>Cryobacterium</taxon>
    </lineage>
</organism>
<dbReference type="AlphaFoldDB" id="A0A4R8V784"/>
<dbReference type="InterPro" id="IPR003346">
    <property type="entry name" value="Transposase_20"/>
</dbReference>
<feature type="domain" description="Transposase IS110-like N-terminal" evidence="2">
    <location>
        <begin position="11"/>
        <end position="155"/>
    </location>
</feature>
<evidence type="ECO:0000259" key="2">
    <source>
        <dbReference type="Pfam" id="PF01548"/>
    </source>
</evidence>
<evidence type="ECO:0000259" key="3">
    <source>
        <dbReference type="Pfam" id="PF02371"/>
    </source>
</evidence>
<keyword evidence="7" id="KW-1185">Reference proteome</keyword>
<dbReference type="CDD" id="cd00093">
    <property type="entry name" value="HTH_XRE"/>
    <property type="match status" value="1"/>
</dbReference>
<dbReference type="EMBL" id="FNIB01000042">
    <property type="protein sequence ID" value="SDO69710.1"/>
    <property type="molecule type" value="Genomic_DNA"/>
</dbReference>
<evidence type="ECO:0000313" key="4">
    <source>
        <dbReference type="EMBL" id="SDO69710.1"/>
    </source>
</evidence>
<dbReference type="STRING" id="1424659.SAMN05216368_1422"/>
<dbReference type="Pfam" id="PF02371">
    <property type="entry name" value="Transposase_20"/>
    <property type="match status" value="1"/>
</dbReference>
<protein>
    <submittedName>
        <fullName evidence="4 5">Transposase</fullName>
    </submittedName>
</protein>
<feature type="coiled-coil region" evidence="1">
    <location>
        <begin position="191"/>
        <end position="225"/>
    </location>
</feature>
<reference evidence="4 6" key="1">
    <citation type="submission" date="2016-10" db="EMBL/GenBank/DDBJ databases">
        <authorList>
            <person name="Varghese N."/>
            <person name="Submissions S."/>
        </authorList>
    </citation>
    <scope>NUCLEOTIDE SEQUENCE [LARGE SCALE GENOMIC DNA]</scope>
    <source>
        <strain evidence="4 6">CGMCC 1.11215</strain>
    </source>
</reference>
<dbReference type="PANTHER" id="PTHR33055:SF16">
    <property type="entry name" value="TRANSPOSASE FOR INSERTION SEQUENCE ELEMENT IS1547"/>
    <property type="match status" value="1"/>
</dbReference>